<evidence type="ECO:0000256" key="5">
    <source>
        <dbReference type="ARBA" id="ARBA00022571"/>
    </source>
</evidence>
<dbReference type="Pfam" id="PF00206">
    <property type="entry name" value="Lyase_1"/>
    <property type="match status" value="2"/>
</dbReference>
<keyword evidence="6" id="KW-0028">Amino-acid biosynthesis</keyword>
<evidence type="ECO:0000256" key="7">
    <source>
        <dbReference type="ARBA" id="ARBA00023239"/>
    </source>
</evidence>
<dbReference type="CDD" id="cd01359">
    <property type="entry name" value="Argininosuccinate_lyase"/>
    <property type="match status" value="1"/>
</dbReference>
<evidence type="ECO:0000256" key="8">
    <source>
        <dbReference type="ARBA" id="ARBA00032749"/>
    </source>
</evidence>
<organism evidence="11 12">
    <name type="scientific">Erythranthe guttata</name>
    <name type="common">Yellow monkey flower</name>
    <name type="synonym">Mimulus guttatus</name>
    <dbReference type="NCBI Taxonomy" id="4155"/>
    <lineage>
        <taxon>Eukaryota</taxon>
        <taxon>Viridiplantae</taxon>
        <taxon>Streptophyta</taxon>
        <taxon>Embryophyta</taxon>
        <taxon>Tracheophyta</taxon>
        <taxon>Spermatophyta</taxon>
        <taxon>Magnoliopsida</taxon>
        <taxon>eudicotyledons</taxon>
        <taxon>Gunneridae</taxon>
        <taxon>Pentapetalae</taxon>
        <taxon>asterids</taxon>
        <taxon>lamiids</taxon>
        <taxon>Lamiales</taxon>
        <taxon>Phrymaceae</taxon>
        <taxon>Erythranthe</taxon>
    </lineage>
</organism>
<dbReference type="GO" id="GO:0005829">
    <property type="term" value="C:cytosol"/>
    <property type="evidence" value="ECO:0000318"/>
    <property type="project" value="GO_Central"/>
</dbReference>
<dbReference type="InterPro" id="IPR008948">
    <property type="entry name" value="L-Aspartase-like"/>
</dbReference>
<dbReference type="Proteomes" id="UP000030748">
    <property type="component" value="Unassembled WGS sequence"/>
</dbReference>
<dbReference type="HAMAP" id="MF_00006">
    <property type="entry name" value="Arg_succ_lyase"/>
    <property type="match status" value="1"/>
</dbReference>
<dbReference type="PANTHER" id="PTHR43814:SF1">
    <property type="entry name" value="ARGININOSUCCINATE LYASE"/>
    <property type="match status" value="1"/>
</dbReference>
<evidence type="ECO:0000259" key="10">
    <source>
        <dbReference type="Pfam" id="PF14698"/>
    </source>
</evidence>
<dbReference type="EMBL" id="KI631274">
    <property type="protein sequence ID" value="EYU29026.1"/>
    <property type="molecule type" value="Genomic_DNA"/>
</dbReference>
<dbReference type="GO" id="GO:0004056">
    <property type="term" value="F:argininosuccinate lyase activity"/>
    <property type="evidence" value="ECO:0000318"/>
    <property type="project" value="GO_Central"/>
</dbReference>
<accession>A0A022QM71</accession>
<evidence type="ECO:0000256" key="3">
    <source>
        <dbReference type="ARBA" id="ARBA00010755"/>
    </source>
</evidence>
<sequence>MNTKEAKLWGGRFEESVTDSVEKFTESISFDKALYKHDIMGSRAHASMLAHQGLITDDDRDKILDGLDAIKKQIERGEFEWRTDREDVHMNIEAALTDLVGEPAKKLHTARSRNDQVCTDFRLWCRDAIDAIVLRIKHLQLERDASRLLDCRARMNFCPLGACALAGTGLPIDRFMTSEALGFTAPMRNSIDAVSDRDFVMEFLAANSITAIHLSRLGEEWVLWASEEFGFLTPSDSVSTGSSIMPQKKNPDPMELVRGKSARVVGDLVSLLVLCKGLPQAYNRDLQEDKEPAFDSAKAIMGMLEVSAEFAENITFNQERIRNALPAGHLDATTLADYLVKKGIPFRTSHDIVGRAVGFCVSRNRQLEHMTLTDLKSISSTFDEDVYDFLGVENSIKNFSSYGSTGSECVSSQLDYWVTKLDLVRK</sequence>
<dbReference type="GO" id="GO:0042450">
    <property type="term" value="P:L-arginine biosynthetic process via ornithine"/>
    <property type="evidence" value="ECO:0000318"/>
    <property type="project" value="GO_Central"/>
</dbReference>
<evidence type="ECO:0000313" key="11">
    <source>
        <dbReference type="EMBL" id="EYU29026.1"/>
    </source>
</evidence>
<dbReference type="Gene3D" id="1.10.40.30">
    <property type="entry name" value="Fumarase/aspartase (C-terminal domain)"/>
    <property type="match status" value="1"/>
</dbReference>
<dbReference type="FunFam" id="1.20.200.10:FF:000019">
    <property type="entry name" value="Argininosuccinate lyase chloroplastic"/>
    <property type="match status" value="1"/>
</dbReference>
<feature type="domain" description="Argininosuccinate lyase C-terminal" evidence="10">
    <location>
        <begin position="330"/>
        <end position="397"/>
    </location>
</feature>
<gene>
    <name evidence="11" type="ORF">MIMGU_mgv1a006916mg</name>
</gene>
<evidence type="ECO:0000256" key="1">
    <source>
        <dbReference type="ARBA" id="ARBA00000985"/>
    </source>
</evidence>
<comment type="pathway">
    <text evidence="2">Amino-acid biosynthesis; L-arginine biosynthesis; L-arginine from L-ornithine and carbamoyl phosphate: step 3/3.</text>
</comment>
<dbReference type="InterPro" id="IPR024083">
    <property type="entry name" value="Fumarase/histidase_N"/>
</dbReference>
<dbReference type="Gene3D" id="1.10.275.10">
    <property type="entry name" value="Fumarase/aspartase (N-terminal domain)"/>
    <property type="match status" value="1"/>
</dbReference>
<dbReference type="InterPro" id="IPR022761">
    <property type="entry name" value="Fumarate_lyase_N"/>
</dbReference>
<dbReference type="PANTHER" id="PTHR43814">
    <property type="entry name" value="ARGININOSUCCINATE LYASE"/>
    <property type="match status" value="1"/>
</dbReference>
<dbReference type="Pfam" id="PF14698">
    <property type="entry name" value="ASL_C2"/>
    <property type="match status" value="1"/>
</dbReference>
<evidence type="ECO:0000256" key="4">
    <source>
        <dbReference type="ARBA" id="ARBA00012338"/>
    </source>
</evidence>
<evidence type="ECO:0000256" key="2">
    <source>
        <dbReference type="ARBA" id="ARBA00004941"/>
    </source>
</evidence>
<dbReference type="EC" id="4.3.2.1" evidence="4"/>
<dbReference type="STRING" id="4155.A0A022QM71"/>
<dbReference type="PRINTS" id="PR00149">
    <property type="entry name" value="FUMRATELYASE"/>
</dbReference>
<comment type="catalytic activity">
    <reaction evidence="1">
        <text>2-(N(omega)-L-arginino)succinate = fumarate + L-arginine</text>
        <dbReference type="Rhea" id="RHEA:24020"/>
        <dbReference type="ChEBI" id="CHEBI:29806"/>
        <dbReference type="ChEBI" id="CHEBI:32682"/>
        <dbReference type="ChEBI" id="CHEBI:57472"/>
        <dbReference type="EC" id="4.3.2.1"/>
    </reaction>
</comment>
<evidence type="ECO:0000259" key="9">
    <source>
        <dbReference type="Pfam" id="PF00206"/>
    </source>
</evidence>
<dbReference type="NCBIfam" id="TIGR00838">
    <property type="entry name" value="argH"/>
    <property type="match status" value="1"/>
</dbReference>
<dbReference type="AlphaFoldDB" id="A0A022QM71"/>
<protein>
    <recommendedName>
        <fullName evidence="4">argininosuccinate lyase</fullName>
        <ecNumber evidence="4">4.3.2.1</ecNumber>
    </recommendedName>
    <alternativeName>
        <fullName evidence="8">Arginosuccinase</fullName>
    </alternativeName>
</protein>
<evidence type="ECO:0000256" key="6">
    <source>
        <dbReference type="ARBA" id="ARBA00022605"/>
    </source>
</evidence>
<dbReference type="eggNOG" id="KOG1316">
    <property type="taxonomic scope" value="Eukaryota"/>
</dbReference>
<keyword evidence="5" id="KW-0055">Arginine biosynthesis</keyword>
<dbReference type="FunFam" id="1.10.40.30:FF:000001">
    <property type="entry name" value="Argininosuccinate lyase"/>
    <property type="match status" value="1"/>
</dbReference>
<dbReference type="FunFam" id="1.10.275.10:FF:000013">
    <property type="entry name" value="Argininosuccinate lyase"/>
    <property type="match status" value="1"/>
</dbReference>
<keyword evidence="7" id="KW-0456">Lyase</keyword>
<proteinExistence type="inferred from homology"/>
<dbReference type="InterPro" id="IPR009049">
    <property type="entry name" value="Argininosuccinate_lyase"/>
</dbReference>
<evidence type="ECO:0000313" key="12">
    <source>
        <dbReference type="Proteomes" id="UP000030748"/>
    </source>
</evidence>
<name>A0A022QM71_ERYGU</name>
<comment type="similarity">
    <text evidence="3">Belongs to the lyase 1 family. Argininosuccinate lyase subfamily.</text>
</comment>
<feature type="domain" description="Fumarate lyase N-terminal" evidence="9">
    <location>
        <begin position="138"/>
        <end position="266"/>
    </location>
</feature>
<dbReference type="PROSITE" id="PS00163">
    <property type="entry name" value="FUMARATE_LYASES"/>
    <property type="match status" value="1"/>
</dbReference>
<dbReference type="InterPro" id="IPR020557">
    <property type="entry name" value="Fumarate_lyase_CS"/>
</dbReference>
<feature type="domain" description="Fumarate lyase N-terminal" evidence="9">
    <location>
        <begin position="11"/>
        <end position="137"/>
    </location>
</feature>
<keyword evidence="12" id="KW-1185">Reference proteome</keyword>
<dbReference type="SUPFAM" id="SSF48557">
    <property type="entry name" value="L-aspartase-like"/>
    <property type="match status" value="1"/>
</dbReference>
<dbReference type="Gene3D" id="1.20.200.10">
    <property type="entry name" value="Fumarase/aspartase (Central domain)"/>
    <property type="match status" value="1"/>
</dbReference>
<reference evidence="11 12" key="1">
    <citation type="journal article" date="2013" name="Proc. Natl. Acad. Sci. U.S.A.">
        <title>Fine-scale variation in meiotic recombination in Mimulus inferred from population shotgun sequencing.</title>
        <authorList>
            <person name="Hellsten U."/>
            <person name="Wright K.M."/>
            <person name="Jenkins J."/>
            <person name="Shu S."/>
            <person name="Yuan Y."/>
            <person name="Wessler S.R."/>
            <person name="Schmutz J."/>
            <person name="Willis J.H."/>
            <person name="Rokhsar D.S."/>
        </authorList>
    </citation>
    <scope>NUCLEOTIDE SEQUENCE [LARGE SCALE GENOMIC DNA]</scope>
    <source>
        <strain evidence="12">cv. DUN x IM62</strain>
    </source>
</reference>
<dbReference type="PRINTS" id="PR00145">
    <property type="entry name" value="ARGSUCLYASE"/>
</dbReference>
<dbReference type="InterPro" id="IPR029419">
    <property type="entry name" value="Arg_succ_lyase_C"/>
</dbReference>
<dbReference type="InterPro" id="IPR000362">
    <property type="entry name" value="Fumarate_lyase_fam"/>
</dbReference>